<keyword evidence="3 5" id="KW-1133">Transmembrane helix</keyword>
<keyword evidence="5" id="KW-0874">Quinone</keyword>
<keyword evidence="4 5" id="KW-0472">Membrane</keyword>
<keyword evidence="5" id="KW-1003">Cell membrane</keyword>
<dbReference type="GO" id="GO:0005886">
    <property type="term" value="C:plasma membrane"/>
    <property type="evidence" value="ECO:0007669"/>
    <property type="project" value="UniProtKB-SubCell"/>
</dbReference>
<comment type="catalytic activity">
    <reaction evidence="5">
        <text>a quinone + NADH + 5 H(+)(in) = a quinol + NAD(+) + 4 H(+)(out)</text>
        <dbReference type="Rhea" id="RHEA:57888"/>
        <dbReference type="ChEBI" id="CHEBI:15378"/>
        <dbReference type="ChEBI" id="CHEBI:24646"/>
        <dbReference type="ChEBI" id="CHEBI:57540"/>
        <dbReference type="ChEBI" id="CHEBI:57945"/>
        <dbReference type="ChEBI" id="CHEBI:132124"/>
    </reaction>
</comment>
<dbReference type="PANTHER" id="PTHR22773">
    <property type="entry name" value="NADH DEHYDROGENASE"/>
    <property type="match status" value="1"/>
</dbReference>
<dbReference type="NCBIfam" id="TIGR01770">
    <property type="entry name" value="NDH_I_N"/>
    <property type="match status" value="1"/>
</dbReference>
<reference evidence="8 9" key="1">
    <citation type="journal article" date="2012" name="Front. Microbiol.">
        <title>Complete genome of Ignavibacterium album, a metabolically versatile, flagellated, facultative anaerobe from the phylum Chlorobi.</title>
        <authorList>
            <person name="Liu Z."/>
            <person name="Frigaard N.-U."/>
            <person name="Vogl K."/>
            <person name="Iino T."/>
            <person name="Ohkuma M."/>
            <person name="Overmann J."/>
            <person name="Bryant D.A."/>
        </authorList>
    </citation>
    <scope>NUCLEOTIDE SEQUENCE [LARGE SCALE GENOMIC DNA]</scope>
    <source>
        <strain evidence="9">DSM 19864 / JCM 16511 / NBRC 101810 / Mat9-16</strain>
    </source>
</reference>
<dbReference type="RefSeq" id="WP_014560722.1">
    <property type="nucleotide sequence ID" value="NC_017464.1"/>
</dbReference>
<feature type="transmembrane region" description="Helical" evidence="5">
    <location>
        <begin position="367"/>
        <end position="387"/>
    </location>
</feature>
<feature type="transmembrane region" description="Helical" evidence="5">
    <location>
        <begin position="103"/>
        <end position="121"/>
    </location>
</feature>
<feature type="transmembrane region" description="Helical" evidence="5">
    <location>
        <begin position="201"/>
        <end position="227"/>
    </location>
</feature>
<dbReference type="EMBL" id="CP003418">
    <property type="protein sequence ID" value="AFH49573.1"/>
    <property type="molecule type" value="Genomic_DNA"/>
</dbReference>
<dbReference type="GO" id="GO:0042773">
    <property type="term" value="P:ATP synthesis coupled electron transport"/>
    <property type="evidence" value="ECO:0007669"/>
    <property type="project" value="InterPro"/>
</dbReference>
<dbReference type="OrthoDB" id="9811718at2"/>
<evidence type="ECO:0000256" key="6">
    <source>
        <dbReference type="RuleBase" id="RU000320"/>
    </source>
</evidence>
<dbReference type="GO" id="GO:0008137">
    <property type="term" value="F:NADH dehydrogenase (ubiquinone) activity"/>
    <property type="evidence" value="ECO:0007669"/>
    <property type="project" value="InterPro"/>
</dbReference>
<evidence type="ECO:0000256" key="3">
    <source>
        <dbReference type="ARBA" id="ARBA00022989"/>
    </source>
</evidence>
<proteinExistence type="inferred from homology"/>
<comment type="subunit">
    <text evidence="5">NDH-1 is composed of 14 different subunits. Subunits NuoA, H, J, K, L, M, N constitute the membrane sector of the complex.</text>
</comment>
<evidence type="ECO:0000256" key="1">
    <source>
        <dbReference type="ARBA" id="ARBA00004127"/>
    </source>
</evidence>
<dbReference type="Pfam" id="PF00361">
    <property type="entry name" value="Proton_antipo_M"/>
    <property type="match status" value="1"/>
</dbReference>
<accession>I0AKR6</accession>
<keyword evidence="5" id="KW-0997">Cell inner membrane</keyword>
<dbReference type="KEGG" id="ial:IALB_1867"/>
<organism evidence="8 9">
    <name type="scientific">Ignavibacterium album (strain DSM 19864 / JCM 16511 / NBRC 101810 / Mat9-16)</name>
    <dbReference type="NCBI Taxonomy" id="945713"/>
    <lineage>
        <taxon>Bacteria</taxon>
        <taxon>Pseudomonadati</taxon>
        <taxon>Ignavibacteriota</taxon>
        <taxon>Ignavibacteria</taxon>
        <taxon>Ignavibacteriales</taxon>
        <taxon>Ignavibacteriaceae</taxon>
        <taxon>Ignavibacterium</taxon>
    </lineage>
</organism>
<feature type="transmembrane region" description="Helical" evidence="5">
    <location>
        <begin position="273"/>
        <end position="291"/>
    </location>
</feature>
<feature type="transmembrane region" description="Helical" evidence="5">
    <location>
        <begin position="322"/>
        <end position="346"/>
    </location>
</feature>
<evidence type="ECO:0000313" key="8">
    <source>
        <dbReference type="EMBL" id="AFH49573.1"/>
    </source>
</evidence>
<evidence type="ECO:0000313" key="9">
    <source>
        <dbReference type="Proteomes" id="UP000007394"/>
    </source>
</evidence>
<feature type="domain" description="NADH:quinone oxidoreductase/Mrp antiporter transmembrane" evidence="7">
    <location>
        <begin position="123"/>
        <end position="418"/>
    </location>
</feature>
<name>I0AKR6_IGNAJ</name>
<keyword evidence="9" id="KW-1185">Reference proteome</keyword>
<dbReference type="GO" id="GO:0012505">
    <property type="term" value="C:endomembrane system"/>
    <property type="evidence" value="ECO:0007669"/>
    <property type="project" value="UniProtKB-SubCell"/>
</dbReference>
<evidence type="ECO:0000256" key="4">
    <source>
        <dbReference type="ARBA" id="ARBA00023136"/>
    </source>
</evidence>
<dbReference type="GO" id="GO:0048038">
    <property type="term" value="F:quinone binding"/>
    <property type="evidence" value="ECO:0007669"/>
    <property type="project" value="UniProtKB-KW"/>
</dbReference>
<keyword evidence="5" id="KW-1278">Translocase</keyword>
<dbReference type="PATRIC" id="fig|945713.3.peg.1874"/>
<evidence type="ECO:0000256" key="5">
    <source>
        <dbReference type="HAMAP-Rule" id="MF_00445"/>
    </source>
</evidence>
<comment type="subcellular location">
    <subcellularLocation>
        <location evidence="5">Cell inner membrane</location>
        <topology evidence="5">Multi-pass membrane protein</topology>
    </subcellularLocation>
    <subcellularLocation>
        <location evidence="1">Endomembrane system</location>
        <topology evidence="1">Multi-pass membrane protein</topology>
    </subcellularLocation>
    <subcellularLocation>
        <location evidence="6">Membrane</location>
        <topology evidence="6">Multi-pass membrane protein</topology>
    </subcellularLocation>
</comment>
<gene>
    <name evidence="5 8" type="primary">nuoN</name>
    <name evidence="8" type="ordered locus">IALB_1867</name>
</gene>
<dbReference type="eggNOG" id="COG1007">
    <property type="taxonomic scope" value="Bacteria"/>
</dbReference>
<keyword evidence="2 5" id="KW-0812">Transmembrane</keyword>
<dbReference type="InterPro" id="IPR001750">
    <property type="entry name" value="ND/Mrp_TM"/>
</dbReference>
<sequence length="475" mass="52094">MFNNIQEFYNTLPVMIVAAGVLIATTIEMYSKKSENILSWFSILVFLSSGFYSLFTLDARSVVLQNMLATGGYVNIFYFIFTFSAAIICFLSIDYLKKYDAYFGEYYILMQTSVLGMMLMAGAKDLFMIFLGLEVMSVSFYVLAGINRKRLTATESALKYFLLGAFATGFIVYGIALIYGTAQSTSFEVITTKFSELSNNLLFLTGVLLFLIGFSFKIAAFPFHMWVPDVYQGAPSTVAGLFSTAGKAAAFSAIIVSLFVLFTSGAMRIITPYLSVISVLSMFFGSIVAIAQTNIKRMLAYSSISHAGYLIIGLAASNTEGIAGIIFYLAAYSFMNLGAFGIVSIIEGKEETNLELNSFRGLGIRQPLLAALLSLFMFSLAGIPPFAGFFGKYYIFIAAIEAKLTWLAILGVLSSVISVYFYLRLVVLMYFYDSSEQISIERSSTGLLAVFISAIIVVLLGLLPGSLLNLIISYL</sequence>
<dbReference type="PRINTS" id="PR01434">
    <property type="entry name" value="NADHDHGNASE5"/>
</dbReference>
<keyword evidence="5" id="KW-0813">Transport</keyword>
<dbReference type="STRING" id="945713.IALB_1867"/>
<dbReference type="AlphaFoldDB" id="I0AKR6"/>
<feature type="transmembrane region" description="Helical" evidence="5">
    <location>
        <begin position="248"/>
        <end position="267"/>
    </location>
</feature>
<feature type="transmembrane region" description="Helical" evidence="5">
    <location>
        <begin position="37"/>
        <end position="55"/>
    </location>
</feature>
<keyword evidence="5" id="KW-0520">NAD</keyword>
<feature type="transmembrane region" description="Helical" evidence="5">
    <location>
        <begin position="127"/>
        <end position="146"/>
    </location>
</feature>
<dbReference type="EC" id="7.1.1.-" evidence="5"/>
<evidence type="ECO:0000256" key="2">
    <source>
        <dbReference type="ARBA" id="ARBA00022692"/>
    </source>
</evidence>
<dbReference type="Proteomes" id="UP000007394">
    <property type="component" value="Chromosome"/>
</dbReference>
<keyword evidence="5" id="KW-0830">Ubiquinone</keyword>
<comment type="similarity">
    <text evidence="5">Belongs to the complex I subunit 2 family.</text>
</comment>
<feature type="transmembrane region" description="Helical" evidence="5">
    <location>
        <begin position="12"/>
        <end position="30"/>
    </location>
</feature>
<evidence type="ECO:0000259" key="7">
    <source>
        <dbReference type="Pfam" id="PF00361"/>
    </source>
</evidence>
<dbReference type="HOGENOM" id="CLU_007100_1_3_10"/>
<feature type="transmembrane region" description="Helical" evidence="5">
    <location>
        <begin position="407"/>
        <end position="432"/>
    </location>
</feature>
<feature type="transmembrane region" description="Helical" evidence="5">
    <location>
        <begin position="298"/>
        <end position="316"/>
    </location>
</feature>
<feature type="transmembrane region" description="Helical" evidence="5">
    <location>
        <begin position="444"/>
        <end position="472"/>
    </location>
</feature>
<protein>
    <recommendedName>
        <fullName evidence="5">NADH-quinone oxidoreductase subunit N</fullName>
        <ecNumber evidence="5">7.1.1.-</ecNumber>
    </recommendedName>
    <alternativeName>
        <fullName evidence="5">NADH dehydrogenase I subunit N</fullName>
    </alternativeName>
    <alternativeName>
        <fullName evidence="5">NDH-1 subunit N</fullName>
    </alternativeName>
</protein>
<comment type="function">
    <text evidence="5">NDH-1 shuttles electrons from NADH, via FMN and iron-sulfur (Fe-S) centers, to quinones in the respiratory chain. The immediate electron acceptor for the enzyme in this species is believed to be ubiquinone. Couples the redox reaction to proton translocation (for every two electrons transferred, four hydrogen ions are translocated across the cytoplasmic membrane), and thus conserves the redox energy in a proton gradient.</text>
</comment>
<dbReference type="HAMAP" id="MF_00445">
    <property type="entry name" value="NDH1_NuoN_1"/>
    <property type="match status" value="1"/>
</dbReference>
<feature type="transmembrane region" description="Helical" evidence="5">
    <location>
        <begin position="75"/>
        <end position="96"/>
    </location>
</feature>
<feature type="transmembrane region" description="Helical" evidence="5">
    <location>
        <begin position="158"/>
        <end position="181"/>
    </location>
</feature>
<dbReference type="GO" id="GO:0050136">
    <property type="term" value="F:NADH dehydrogenase (quinone) (non-electrogenic) activity"/>
    <property type="evidence" value="ECO:0007669"/>
    <property type="project" value="UniProtKB-UniRule"/>
</dbReference>
<dbReference type="InterPro" id="IPR010096">
    <property type="entry name" value="NADH-Q_OxRdtase_suN/2"/>
</dbReference>